<evidence type="ECO:0000313" key="2">
    <source>
        <dbReference type="WBParaSite" id="nRc.2.0.1.t33045-RA"/>
    </source>
</evidence>
<protein>
    <submittedName>
        <fullName evidence="2">Uncharacterized protein</fullName>
    </submittedName>
</protein>
<dbReference type="AlphaFoldDB" id="A0A915K2X0"/>
<organism evidence="1 2">
    <name type="scientific">Romanomermis culicivorax</name>
    <name type="common">Nematode worm</name>
    <dbReference type="NCBI Taxonomy" id="13658"/>
    <lineage>
        <taxon>Eukaryota</taxon>
        <taxon>Metazoa</taxon>
        <taxon>Ecdysozoa</taxon>
        <taxon>Nematoda</taxon>
        <taxon>Enoplea</taxon>
        <taxon>Dorylaimia</taxon>
        <taxon>Mermithida</taxon>
        <taxon>Mermithoidea</taxon>
        <taxon>Mermithidae</taxon>
        <taxon>Romanomermis</taxon>
    </lineage>
</organism>
<evidence type="ECO:0000313" key="1">
    <source>
        <dbReference type="Proteomes" id="UP000887565"/>
    </source>
</evidence>
<proteinExistence type="predicted"/>
<dbReference type="Proteomes" id="UP000887565">
    <property type="component" value="Unplaced"/>
</dbReference>
<dbReference type="WBParaSite" id="nRc.2.0.1.t33045-RA">
    <property type="protein sequence ID" value="nRc.2.0.1.t33045-RA"/>
    <property type="gene ID" value="nRc.2.0.1.g33045"/>
</dbReference>
<name>A0A915K2X0_ROMCU</name>
<accession>A0A915K2X0</accession>
<reference evidence="2" key="1">
    <citation type="submission" date="2022-11" db="UniProtKB">
        <authorList>
            <consortium name="WormBaseParasite"/>
        </authorList>
    </citation>
    <scope>IDENTIFICATION</scope>
</reference>
<keyword evidence="1" id="KW-1185">Reference proteome</keyword>
<sequence length="77" mass="9050">MVEFKRLGSLPTYHSPNEYYDSFLHWINQQANDTDKMLLAFSKHFHRSRILELGGDGKWYETDAYCDATLLNVPHSE</sequence>